<evidence type="ECO:0000256" key="1">
    <source>
        <dbReference type="ARBA" id="ARBA00009981"/>
    </source>
</evidence>
<gene>
    <name evidence="2" type="ORF">SCFA_1710002</name>
</gene>
<dbReference type="InterPro" id="IPR036165">
    <property type="entry name" value="YefM-like_sf"/>
</dbReference>
<comment type="similarity">
    <text evidence="1">Belongs to the phD/YefM antitoxin family.</text>
</comment>
<accession>A0A485LWR3</accession>
<proteinExistence type="inferred from homology"/>
<protein>
    <submittedName>
        <fullName evidence="2">Antitoxin</fullName>
    </submittedName>
</protein>
<dbReference type="EMBL" id="CAADRN010000081">
    <property type="protein sequence ID" value="VFU12380.1"/>
    <property type="molecule type" value="Genomic_DNA"/>
</dbReference>
<reference evidence="2" key="1">
    <citation type="submission" date="2019-03" db="EMBL/GenBank/DDBJ databases">
        <authorList>
            <person name="Hao L."/>
        </authorList>
    </citation>
    <scope>NUCLEOTIDE SEQUENCE</scope>
</reference>
<organism evidence="2">
    <name type="scientific">anaerobic digester metagenome</name>
    <dbReference type="NCBI Taxonomy" id="1263854"/>
    <lineage>
        <taxon>unclassified sequences</taxon>
        <taxon>metagenomes</taxon>
        <taxon>ecological metagenomes</taxon>
    </lineage>
</organism>
<name>A0A485LWR3_9ZZZZ</name>
<dbReference type="AlphaFoldDB" id="A0A485LWR3"/>
<evidence type="ECO:0000313" key="2">
    <source>
        <dbReference type="EMBL" id="VFU12380.1"/>
    </source>
</evidence>
<dbReference type="SUPFAM" id="SSF143120">
    <property type="entry name" value="YefM-like"/>
    <property type="match status" value="1"/>
</dbReference>
<sequence length="86" mass="9826">MPKIIPIRDLKNTSEISQMCQASDEPIFITKNGYGDMVIMSMKLYEEKMFMLDVYGKLIAAEEQITEGKVLDGDISLKTIREKYSV</sequence>